<dbReference type="Pfam" id="PF03721">
    <property type="entry name" value="UDPG_MGDP_dh_N"/>
    <property type="match status" value="1"/>
</dbReference>
<dbReference type="SUPFAM" id="SSF52413">
    <property type="entry name" value="UDP-glucose/GDP-mannose dehydrogenase C-terminal domain"/>
    <property type="match status" value="1"/>
</dbReference>
<dbReference type="SMART" id="SM00984">
    <property type="entry name" value="UDPG_MGDP_dh_C"/>
    <property type="match status" value="1"/>
</dbReference>
<evidence type="ECO:0000313" key="12">
    <source>
        <dbReference type="EMBL" id="MDO7786848.1"/>
    </source>
</evidence>
<feature type="active site" description="Nucleophile" evidence="8">
    <location>
        <position position="277"/>
    </location>
</feature>
<dbReference type="RefSeq" id="WP_304541965.1">
    <property type="nucleotide sequence ID" value="NZ_JARPTC010000008.1"/>
</dbReference>
<dbReference type="SUPFAM" id="SSF48179">
    <property type="entry name" value="6-phosphogluconate dehydrogenase C-terminal domain-like"/>
    <property type="match status" value="1"/>
</dbReference>
<evidence type="ECO:0000256" key="3">
    <source>
        <dbReference type="ARBA" id="ARBA00012954"/>
    </source>
</evidence>
<protein>
    <recommendedName>
        <fullName evidence="3 7">UDP-glucose 6-dehydrogenase</fullName>
        <ecNumber evidence="3 7">1.1.1.22</ecNumber>
    </recommendedName>
</protein>
<feature type="binding site" evidence="9">
    <location>
        <position position="221"/>
    </location>
    <ligand>
        <name>substrate</name>
    </ligand>
</feature>
<feature type="binding site" evidence="10">
    <location>
        <position position="35"/>
    </location>
    <ligand>
        <name>NAD(+)</name>
        <dbReference type="ChEBI" id="CHEBI:57540"/>
    </ligand>
</feature>
<dbReference type="Gene3D" id="1.20.5.100">
    <property type="entry name" value="Cytochrome c1, transmembrane anchor, C-terminal"/>
    <property type="match status" value="1"/>
</dbReference>
<keyword evidence="13" id="KW-1185">Reference proteome</keyword>
<dbReference type="InterPro" id="IPR017476">
    <property type="entry name" value="UDP-Glc/GDP-Man"/>
</dbReference>
<dbReference type="InterPro" id="IPR028357">
    <property type="entry name" value="UDPglc_DH_bac"/>
</dbReference>
<proteinExistence type="inferred from homology"/>
<dbReference type="InterPro" id="IPR014027">
    <property type="entry name" value="UDP-Glc/GDP-Man_DH_C"/>
</dbReference>
<dbReference type="PANTHER" id="PTHR43750">
    <property type="entry name" value="UDP-GLUCOSE 6-DEHYDROGENASE TUAD"/>
    <property type="match status" value="1"/>
</dbReference>
<dbReference type="GO" id="GO:0000271">
    <property type="term" value="P:polysaccharide biosynthetic process"/>
    <property type="evidence" value="ECO:0007669"/>
    <property type="project" value="InterPro"/>
</dbReference>
<dbReference type="Pfam" id="PF03720">
    <property type="entry name" value="UDPG_MGDP_dh_C"/>
    <property type="match status" value="1"/>
</dbReference>
<feature type="binding site" evidence="9">
    <location>
        <position position="274"/>
    </location>
    <ligand>
        <name>substrate</name>
    </ligand>
</feature>
<feature type="binding site" evidence="10">
    <location>
        <position position="344"/>
    </location>
    <ligand>
        <name>NAD(+)</name>
        <dbReference type="ChEBI" id="CHEBI:57540"/>
    </ligand>
</feature>
<dbReference type="NCBIfam" id="TIGR03026">
    <property type="entry name" value="NDP-sugDHase"/>
    <property type="match status" value="1"/>
</dbReference>
<feature type="binding site" evidence="9">
    <location>
        <begin position="266"/>
        <end position="270"/>
    </location>
    <ligand>
        <name>substrate</name>
    </ligand>
</feature>
<comment type="similarity">
    <text evidence="2 7">Belongs to the UDP-glucose/GDP-mannose dehydrogenase family.</text>
</comment>
<evidence type="ECO:0000259" key="11">
    <source>
        <dbReference type="SMART" id="SM00984"/>
    </source>
</evidence>
<reference evidence="12" key="1">
    <citation type="journal article" date="2023" name="J. Hazard. Mater.">
        <title>Anaerobic biodegradation of pyrene and benzo[a]pyrene by a new sulfate-reducing Desulforamulus aquiferis strain DSA.</title>
        <authorList>
            <person name="Zhang Z."/>
            <person name="Sun J."/>
            <person name="Gong X."/>
            <person name="Wang C."/>
            <person name="Wang H."/>
        </authorList>
    </citation>
    <scope>NUCLEOTIDE SEQUENCE</scope>
    <source>
        <strain evidence="12">DSA</strain>
    </source>
</reference>
<dbReference type="GO" id="GO:0051287">
    <property type="term" value="F:NAD binding"/>
    <property type="evidence" value="ECO:0007669"/>
    <property type="project" value="InterPro"/>
</dbReference>
<feature type="binding site" evidence="10">
    <location>
        <position position="122"/>
    </location>
    <ligand>
        <name>NAD(+)</name>
        <dbReference type="ChEBI" id="CHEBI:57540"/>
    </ligand>
</feature>
<feature type="binding site" evidence="10">
    <location>
        <position position="30"/>
    </location>
    <ligand>
        <name>NAD(+)</name>
        <dbReference type="ChEBI" id="CHEBI:57540"/>
    </ligand>
</feature>
<evidence type="ECO:0000256" key="7">
    <source>
        <dbReference type="PIRNR" id="PIRNR000124"/>
    </source>
</evidence>
<reference evidence="12" key="2">
    <citation type="submission" date="2023-03" db="EMBL/GenBank/DDBJ databases">
        <authorList>
            <person name="Zhang Z."/>
        </authorList>
    </citation>
    <scope>NUCLEOTIDE SEQUENCE</scope>
    <source>
        <strain evidence="12">DSA</strain>
    </source>
</reference>
<dbReference type="PANTHER" id="PTHR43750:SF3">
    <property type="entry name" value="UDP-GLUCOSE 6-DEHYDROGENASE TUAD"/>
    <property type="match status" value="1"/>
</dbReference>
<feature type="binding site" evidence="10">
    <location>
        <position position="84"/>
    </location>
    <ligand>
        <name>NAD(+)</name>
        <dbReference type="ChEBI" id="CHEBI:57540"/>
    </ligand>
</feature>
<accession>A0AAW7ZAV9</accession>
<dbReference type="SUPFAM" id="SSF51735">
    <property type="entry name" value="NAD(P)-binding Rossmann-fold domains"/>
    <property type="match status" value="1"/>
</dbReference>
<evidence type="ECO:0000256" key="8">
    <source>
        <dbReference type="PIRSR" id="PIRSR500134-1"/>
    </source>
</evidence>
<dbReference type="PIRSF" id="PIRSF500134">
    <property type="entry name" value="UDPglc_DH_bac"/>
    <property type="match status" value="1"/>
</dbReference>
<organism evidence="12 13">
    <name type="scientific">Desulforamulus aquiferis</name>
    <dbReference type="NCBI Taxonomy" id="1397668"/>
    <lineage>
        <taxon>Bacteria</taxon>
        <taxon>Bacillati</taxon>
        <taxon>Bacillota</taxon>
        <taxon>Clostridia</taxon>
        <taxon>Eubacteriales</taxon>
        <taxon>Peptococcaceae</taxon>
        <taxon>Desulforamulus</taxon>
    </lineage>
</organism>
<sequence length="448" mass="49969">MNVVIIGTGYVGLTTGVTLAYLGNEVTCIDVDKDKISMLNRGITPIYEPGLENMMKAAKARLNFATKYSECIINSDIIFFAVGTPPNEDGSPNLRYLYNAYFEILNYLKRKEKLTVLVNKSTVPVGTADELDSIIKDYGITNTQIVSNPEFLRQGRAMADTLYPDRIVVGGNCEAVECLRNLYKPIIEQSFTKPEDIKPPKERAQDVLFLAVDRRSAELAKYTANAFLSMKISFINEIANVCDKVGADVAKVAEIIGSDPRIGKEFLNAGIGYGGSCFPKDTRALQYIANTKGYSFKLLSSVIEVNNDQRLIIISKLKNVLTNLQGKKIAVMGLTFKPGTDDFREAPSIPIVQQLIEEGAEVWAHDPIAIEKAQKFLPKTVMLSDSIENIFINAEAAILLTEWRFYRELSWNELGKLMKNKILIDGRNSLDSRSLKQLGFEYWGIGRK</sequence>
<comment type="catalytic activity">
    <reaction evidence="6 7">
        <text>UDP-alpha-D-glucose + 2 NAD(+) + H2O = UDP-alpha-D-glucuronate + 2 NADH + 3 H(+)</text>
        <dbReference type="Rhea" id="RHEA:23596"/>
        <dbReference type="ChEBI" id="CHEBI:15377"/>
        <dbReference type="ChEBI" id="CHEBI:15378"/>
        <dbReference type="ChEBI" id="CHEBI:57540"/>
        <dbReference type="ChEBI" id="CHEBI:57945"/>
        <dbReference type="ChEBI" id="CHEBI:58052"/>
        <dbReference type="ChEBI" id="CHEBI:58885"/>
        <dbReference type="EC" id="1.1.1.22"/>
    </reaction>
</comment>
<dbReference type="PRINTS" id="PR00411">
    <property type="entry name" value="PNDRDTASEI"/>
</dbReference>
<keyword evidence="5 7" id="KW-0520">NAD</keyword>
<keyword evidence="4 7" id="KW-0560">Oxidoreductase</keyword>
<evidence type="ECO:0000256" key="2">
    <source>
        <dbReference type="ARBA" id="ARBA00006601"/>
    </source>
</evidence>
<dbReference type="GO" id="GO:0003979">
    <property type="term" value="F:UDP-glucose 6-dehydrogenase activity"/>
    <property type="evidence" value="ECO:0007669"/>
    <property type="project" value="UniProtKB-EC"/>
</dbReference>
<dbReference type="Pfam" id="PF00984">
    <property type="entry name" value="UDPG_MGDP_dh"/>
    <property type="match status" value="1"/>
</dbReference>
<feature type="binding site" evidence="9">
    <location>
        <position position="337"/>
    </location>
    <ligand>
        <name>substrate</name>
    </ligand>
</feature>
<name>A0AAW7ZAV9_9FIRM</name>
<evidence type="ECO:0000313" key="13">
    <source>
        <dbReference type="Proteomes" id="UP001172911"/>
    </source>
</evidence>
<dbReference type="Proteomes" id="UP001172911">
    <property type="component" value="Unassembled WGS sequence"/>
</dbReference>
<feature type="binding site" evidence="10">
    <location>
        <position position="280"/>
    </location>
    <ligand>
        <name>NAD(+)</name>
        <dbReference type="ChEBI" id="CHEBI:57540"/>
    </ligand>
</feature>
<dbReference type="AlphaFoldDB" id="A0AAW7ZAV9"/>
<gene>
    <name evidence="12" type="ORF">P6N53_06385</name>
</gene>
<dbReference type="PIRSF" id="PIRSF000124">
    <property type="entry name" value="UDPglc_GDPman_dh"/>
    <property type="match status" value="1"/>
</dbReference>
<comment type="pathway">
    <text evidence="1">Nucleotide-sugar biosynthesis; UDP-alpha-D-glucuronate biosynthesis; UDP-alpha-D-glucuronate from UDP-alpha-D-glucose: step 1/1.</text>
</comment>
<dbReference type="InterPro" id="IPR001732">
    <property type="entry name" value="UDP-Glc/GDP-Man_DH_N"/>
</dbReference>
<evidence type="ECO:0000256" key="10">
    <source>
        <dbReference type="PIRSR" id="PIRSR500134-3"/>
    </source>
</evidence>
<evidence type="ECO:0000256" key="5">
    <source>
        <dbReference type="ARBA" id="ARBA00023027"/>
    </source>
</evidence>
<dbReference type="InterPro" id="IPR014026">
    <property type="entry name" value="UDP-Glc/GDP-Man_DH_dimer"/>
</dbReference>
<dbReference type="Gene3D" id="3.40.50.720">
    <property type="entry name" value="NAD(P)-binding Rossmann-like Domain"/>
    <property type="match status" value="2"/>
</dbReference>
<dbReference type="EMBL" id="JARPTC010000008">
    <property type="protein sequence ID" value="MDO7786848.1"/>
    <property type="molecule type" value="Genomic_DNA"/>
</dbReference>
<dbReference type="EC" id="1.1.1.22" evidence="3 7"/>
<dbReference type="InterPro" id="IPR036291">
    <property type="entry name" value="NAD(P)-bd_dom_sf"/>
</dbReference>
<dbReference type="InterPro" id="IPR008927">
    <property type="entry name" value="6-PGluconate_DH-like_C_sf"/>
</dbReference>
<feature type="domain" description="UDP-glucose/GDP-mannose dehydrogenase C-terminal" evidence="11">
    <location>
        <begin position="330"/>
        <end position="432"/>
    </location>
</feature>
<evidence type="ECO:0000256" key="1">
    <source>
        <dbReference type="ARBA" id="ARBA00004701"/>
    </source>
</evidence>
<dbReference type="InterPro" id="IPR036220">
    <property type="entry name" value="UDP-Glc/GDP-Man_DH_C_sf"/>
</dbReference>
<evidence type="ECO:0000256" key="4">
    <source>
        <dbReference type="ARBA" id="ARBA00023002"/>
    </source>
</evidence>
<evidence type="ECO:0000256" key="6">
    <source>
        <dbReference type="ARBA" id="ARBA00047473"/>
    </source>
</evidence>
<comment type="caution">
    <text evidence="12">The sequence shown here is derived from an EMBL/GenBank/DDBJ whole genome shotgun (WGS) entry which is preliminary data.</text>
</comment>
<evidence type="ECO:0000256" key="9">
    <source>
        <dbReference type="PIRSR" id="PIRSR500134-2"/>
    </source>
</evidence>